<evidence type="ECO:0000313" key="8">
    <source>
        <dbReference type="EMBL" id="MEE2525514.1"/>
    </source>
</evidence>
<name>A0ABU7LNM4_9PROT</name>
<comment type="subcellular location">
    <subcellularLocation>
        <location evidence="1">Cell membrane</location>
        <topology evidence="1">Multi-pass membrane protein</topology>
    </subcellularLocation>
</comment>
<dbReference type="PANTHER" id="PTHR36506">
    <property type="entry name" value="PREFLAGELLIN PEPTIDASE"/>
    <property type="match status" value="1"/>
</dbReference>
<keyword evidence="2" id="KW-1003">Cell membrane</keyword>
<dbReference type="GO" id="GO:0016740">
    <property type="term" value="F:transferase activity"/>
    <property type="evidence" value="ECO:0007669"/>
    <property type="project" value="UniProtKB-KW"/>
</dbReference>
<protein>
    <submittedName>
        <fullName evidence="8">Prepilin peptidase</fullName>
        <ecNumber evidence="8">3.4.23.43</ecNumber>
    </submittedName>
</protein>
<sequence length="167" mass="17280">MAGQLLLLVFAFLMVLAAAKDAMSYTIPNWLSGVLALAFPMAALFLGMSWMDFGLHALTGLIALMIGIALFAPGWIGGGDAKLFAAAALWFGWPDAAMFLAKAALMGGLLAVGLMMLRRAAPATGLPRSWLTGTLLAEGGPAPYGIALAAGALWTLPDSQIFLLAAL</sequence>
<evidence type="ECO:0000256" key="3">
    <source>
        <dbReference type="ARBA" id="ARBA00022692"/>
    </source>
</evidence>
<evidence type="ECO:0000256" key="1">
    <source>
        <dbReference type="ARBA" id="ARBA00004651"/>
    </source>
</evidence>
<dbReference type="InterPro" id="IPR052218">
    <property type="entry name" value="Preflagellin_Peptidase"/>
</dbReference>
<dbReference type="PANTHER" id="PTHR36506:SF1">
    <property type="entry name" value="PREFLAGELLIN PEPTIDASE"/>
    <property type="match status" value="1"/>
</dbReference>
<keyword evidence="4 6" id="KW-1133">Transmembrane helix</keyword>
<dbReference type="EC" id="3.4.23.43" evidence="8"/>
<reference evidence="8 9" key="1">
    <citation type="submission" date="2024-01" db="EMBL/GenBank/DDBJ databases">
        <title>Hyphobacterium bacterium isolated from marine sediment.</title>
        <authorList>
            <person name="Zhao S."/>
        </authorList>
    </citation>
    <scope>NUCLEOTIDE SEQUENCE [LARGE SCALE GENOMIC DNA]</scope>
    <source>
        <strain evidence="9">HN65</strain>
    </source>
</reference>
<feature type="transmembrane region" description="Helical" evidence="6">
    <location>
        <begin position="27"/>
        <end position="46"/>
    </location>
</feature>
<gene>
    <name evidence="8" type="ORF">V0U79_03990</name>
</gene>
<evidence type="ECO:0000256" key="4">
    <source>
        <dbReference type="ARBA" id="ARBA00022989"/>
    </source>
</evidence>
<evidence type="ECO:0000313" key="9">
    <source>
        <dbReference type="Proteomes" id="UP001354971"/>
    </source>
</evidence>
<keyword evidence="8" id="KW-0808">Transferase</keyword>
<dbReference type="RefSeq" id="WP_330198176.1">
    <property type="nucleotide sequence ID" value="NZ_JAZDRP010000002.1"/>
</dbReference>
<comment type="caution">
    <text evidence="8">The sequence shown here is derived from an EMBL/GenBank/DDBJ whole genome shotgun (WGS) entry which is preliminary data.</text>
</comment>
<evidence type="ECO:0000256" key="6">
    <source>
        <dbReference type="SAM" id="Phobius"/>
    </source>
</evidence>
<evidence type="ECO:0000259" key="7">
    <source>
        <dbReference type="Pfam" id="PF01478"/>
    </source>
</evidence>
<keyword evidence="9" id="KW-1185">Reference proteome</keyword>
<proteinExistence type="predicted"/>
<organism evidence="8 9">
    <name type="scientific">Hyphobacterium lacteum</name>
    <dbReference type="NCBI Taxonomy" id="3116575"/>
    <lineage>
        <taxon>Bacteria</taxon>
        <taxon>Pseudomonadati</taxon>
        <taxon>Pseudomonadota</taxon>
        <taxon>Alphaproteobacteria</taxon>
        <taxon>Maricaulales</taxon>
        <taxon>Maricaulaceae</taxon>
        <taxon>Hyphobacterium</taxon>
    </lineage>
</organism>
<dbReference type="Proteomes" id="UP001354971">
    <property type="component" value="Unassembled WGS sequence"/>
</dbReference>
<dbReference type="Gene3D" id="1.20.120.1220">
    <property type="match status" value="1"/>
</dbReference>
<dbReference type="InterPro" id="IPR000045">
    <property type="entry name" value="Prepilin_IV_endopep_pep"/>
</dbReference>
<accession>A0ABU7LNM4</accession>
<dbReference type="GO" id="GO:0004190">
    <property type="term" value="F:aspartic-type endopeptidase activity"/>
    <property type="evidence" value="ECO:0007669"/>
    <property type="project" value="UniProtKB-EC"/>
</dbReference>
<feature type="domain" description="Prepilin type IV endopeptidase peptidase" evidence="7">
    <location>
        <begin position="8"/>
        <end position="112"/>
    </location>
</feature>
<feature type="transmembrane region" description="Helical" evidence="6">
    <location>
        <begin position="53"/>
        <end position="76"/>
    </location>
</feature>
<evidence type="ECO:0000256" key="5">
    <source>
        <dbReference type="ARBA" id="ARBA00023136"/>
    </source>
</evidence>
<keyword evidence="8" id="KW-0378">Hydrolase</keyword>
<dbReference type="Pfam" id="PF01478">
    <property type="entry name" value="Peptidase_A24"/>
    <property type="match status" value="1"/>
</dbReference>
<evidence type="ECO:0000256" key="2">
    <source>
        <dbReference type="ARBA" id="ARBA00022475"/>
    </source>
</evidence>
<dbReference type="EMBL" id="JAZDRP010000002">
    <property type="protein sequence ID" value="MEE2525514.1"/>
    <property type="molecule type" value="Genomic_DNA"/>
</dbReference>
<keyword evidence="3 6" id="KW-0812">Transmembrane</keyword>
<keyword evidence="5 6" id="KW-0472">Membrane</keyword>
<feature type="transmembrane region" description="Helical" evidence="6">
    <location>
        <begin position="96"/>
        <end position="117"/>
    </location>
</feature>